<dbReference type="InterPro" id="IPR032466">
    <property type="entry name" value="Metal_Hydrolase"/>
</dbReference>
<dbReference type="Gene3D" id="1.20.58.520">
    <property type="entry name" value="Amidohydrolase"/>
    <property type="match status" value="1"/>
</dbReference>
<dbReference type="SUPFAM" id="SSF51556">
    <property type="entry name" value="Metallo-dependent hydrolases"/>
    <property type="match status" value="1"/>
</dbReference>
<reference evidence="3" key="2">
    <citation type="submission" date="2020-09" db="EMBL/GenBank/DDBJ databases">
        <authorList>
            <person name="Sun Q."/>
            <person name="Ohkuma M."/>
        </authorList>
    </citation>
    <scope>NUCLEOTIDE SEQUENCE</scope>
    <source>
        <strain evidence="3">JCM 3276</strain>
    </source>
</reference>
<feature type="domain" description="Amidohydrolase-related" evidence="2">
    <location>
        <begin position="51"/>
        <end position="346"/>
    </location>
</feature>
<feature type="region of interest" description="Disordered" evidence="1">
    <location>
        <begin position="351"/>
        <end position="394"/>
    </location>
</feature>
<proteinExistence type="predicted"/>
<evidence type="ECO:0000313" key="4">
    <source>
        <dbReference type="Proteomes" id="UP000660680"/>
    </source>
</evidence>
<dbReference type="PANTHER" id="PTHR43135:SF3">
    <property type="entry name" value="ALPHA-D-RIBOSE 1-METHYLPHOSPHONATE 5-TRIPHOSPHATE DIPHOSPHATASE"/>
    <property type="match status" value="1"/>
</dbReference>
<protein>
    <recommendedName>
        <fullName evidence="2">Amidohydrolase-related domain-containing protein</fullName>
    </recommendedName>
</protein>
<keyword evidence="4" id="KW-1185">Reference proteome</keyword>
<dbReference type="SUPFAM" id="SSF51338">
    <property type="entry name" value="Composite domain of metallo-dependent hydrolases"/>
    <property type="match status" value="1"/>
</dbReference>
<dbReference type="Proteomes" id="UP000660680">
    <property type="component" value="Unassembled WGS sequence"/>
</dbReference>
<dbReference type="EMBL" id="BMRB01000003">
    <property type="protein sequence ID" value="GGS44073.1"/>
    <property type="molecule type" value="Genomic_DNA"/>
</dbReference>
<feature type="compositionally biased region" description="Polar residues" evidence="1">
    <location>
        <begin position="384"/>
        <end position="394"/>
    </location>
</feature>
<reference evidence="3" key="1">
    <citation type="journal article" date="2014" name="Int. J. Syst. Evol. Microbiol.">
        <title>Complete genome sequence of Corynebacterium casei LMG S-19264T (=DSM 44701T), isolated from a smear-ripened cheese.</title>
        <authorList>
            <consortium name="US DOE Joint Genome Institute (JGI-PGF)"/>
            <person name="Walter F."/>
            <person name="Albersmeier A."/>
            <person name="Kalinowski J."/>
            <person name="Ruckert C."/>
        </authorList>
    </citation>
    <scope>NUCLEOTIDE SEQUENCE</scope>
    <source>
        <strain evidence="3">JCM 3276</strain>
    </source>
</reference>
<gene>
    <name evidence="3" type="ORF">GCM10010171_44060</name>
</gene>
<dbReference type="Gene3D" id="2.30.40.10">
    <property type="entry name" value="Urease, subunit C, domain 1"/>
    <property type="match status" value="1"/>
</dbReference>
<evidence type="ECO:0000313" key="3">
    <source>
        <dbReference type="EMBL" id="GGS44073.1"/>
    </source>
</evidence>
<dbReference type="GO" id="GO:0016810">
    <property type="term" value="F:hydrolase activity, acting on carbon-nitrogen (but not peptide) bonds"/>
    <property type="evidence" value="ECO:0007669"/>
    <property type="project" value="InterPro"/>
</dbReference>
<evidence type="ECO:0000259" key="2">
    <source>
        <dbReference type="Pfam" id="PF01979"/>
    </source>
</evidence>
<dbReference type="InterPro" id="IPR006680">
    <property type="entry name" value="Amidohydro-rel"/>
</dbReference>
<dbReference type="PANTHER" id="PTHR43135">
    <property type="entry name" value="ALPHA-D-RIBOSE 1-METHYLPHOSPHONATE 5-TRIPHOSPHATE DIPHOSPHATASE"/>
    <property type="match status" value="1"/>
</dbReference>
<feature type="compositionally biased region" description="Basic and acidic residues" evidence="1">
    <location>
        <begin position="363"/>
        <end position="383"/>
    </location>
</feature>
<dbReference type="Gene3D" id="3.40.50.10910">
    <property type="entry name" value="Amidohydrolase"/>
    <property type="match status" value="1"/>
</dbReference>
<dbReference type="InterPro" id="IPR011059">
    <property type="entry name" value="Metal-dep_hydrolase_composite"/>
</dbReference>
<comment type="caution">
    <text evidence="3">The sequence shown here is derived from an EMBL/GenBank/DDBJ whole genome shotgun (WGS) entry which is preliminary data.</text>
</comment>
<accession>A0A918LG48</accession>
<dbReference type="RefSeq" id="WP_189212401.1">
    <property type="nucleotide sequence ID" value="NZ_BMRB01000003.1"/>
</dbReference>
<organism evidence="3 4">
    <name type="scientific">Actinokineospora fastidiosa</name>
    <dbReference type="NCBI Taxonomy" id="1816"/>
    <lineage>
        <taxon>Bacteria</taxon>
        <taxon>Bacillati</taxon>
        <taxon>Actinomycetota</taxon>
        <taxon>Actinomycetes</taxon>
        <taxon>Pseudonocardiales</taxon>
        <taxon>Pseudonocardiaceae</taxon>
        <taxon>Actinokineospora</taxon>
    </lineage>
</organism>
<dbReference type="AlphaFoldDB" id="A0A918LG48"/>
<dbReference type="InterPro" id="IPR051781">
    <property type="entry name" value="Metallo-dep_Hydrolase"/>
</dbReference>
<dbReference type="Gene3D" id="3.30.110.90">
    <property type="entry name" value="Amidohydrolase"/>
    <property type="match status" value="1"/>
</dbReference>
<dbReference type="Pfam" id="PF01979">
    <property type="entry name" value="Amidohydro_1"/>
    <property type="match status" value="1"/>
</dbReference>
<sequence>MATTIVNATVFDGTKLRDWTSIRFAEGLITECSATSTAREGDVVVDAGGGTVLPGLIDTHVHLLPGALGQALAFGVTTVLDMFSKPDMVATAKEQAGSRSDVADVRSSGIGATAPGGHPSMLYAPIPTLTSADQAEQFVADRVAEGSDYLKIISGVGGLWPSLAPGTIKALVTAAHARGLIVVAHVSSTAGVEEAVSACVDVVAHVPVDAELDRTLVDRIADAGIAVGPTLVTIESTLGNGWTSARPYSCAEANVRRLADAGVTLLAGTDAPNPGTVFGASLHRELELLVRCGITPAQALSAATTNPARVFALPDRGRIAAGHRADLILLSGDPLADISATREITRIWRAGTPCAPPRVRPQRGRDRTTHRLQRPDRQGRDSRTQTLVSEESPLTSLRTNRLTTAAAGACQVGGGRVSLWLVATERAVGELLHQRGWRTVFTISERVGAWAALITAVERGYQDEVVEYTNDLYCRNWLHEAWLLLDDHLVQLWSPQVKDLDNRYKNATVYDDGQALEHFHRLPGLDLWWWRRHPRILTGNLGRSLRSAGAVATDPNPG</sequence>
<name>A0A918LG48_9PSEU</name>
<evidence type="ECO:0000256" key="1">
    <source>
        <dbReference type="SAM" id="MobiDB-lite"/>
    </source>
</evidence>